<dbReference type="EMBL" id="FZOU01000007">
    <property type="protein sequence ID" value="SNT33379.1"/>
    <property type="molecule type" value="Genomic_DNA"/>
</dbReference>
<gene>
    <name evidence="3" type="ORF">SAMN05421770_107255</name>
</gene>
<organism evidence="3 4">
    <name type="scientific">Granulicella rosea</name>
    <dbReference type="NCBI Taxonomy" id="474952"/>
    <lineage>
        <taxon>Bacteria</taxon>
        <taxon>Pseudomonadati</taxon>
        <taxon>Acidobacteriota</taxon>
        <taxon>Terriglobia</taxon>
        <taxon>Terriglobales</taxon>
        <taxon>Acidobacteriaceae</taxon>
        <taxon>Granulicella</taxon>
    </lineage>
</organism>
<proteinExistence type="predicted"/>
<reference evidence="3 4" key="1">
    <citation type="submission" date="2017-06" db="EMBL/GenBank/DDBJ databases">
        <authorList>
            <person name="Kim H.J."/>
            <person name="Triplett B.A."/>
        </authorList>
    </citation>
    <scope>NUCLEOTIDE SEQUENCE [LARGE SCALE GENOMIC DNA]</scope>
    <source>
        <strain evidence="3 4">DSM 18704</strain>
    </source>
</reference>
<dbReference type="AlphaFoldDB" id="A0A239LUJ5"/>
<dbReference type="NCBIfam" id="TIGR03436">
    <property type="entry name" value="acidobact_VWFA"/>
    <property type="match status" value="1"/>
</dbReference>
<dbReference type="InterPro" id="IPR002035">
    <property type="entry name" value="VWF_A"/>
</dbReference>
<dbReference type="SUPFAM" id="SSF53300">
    <property type="entry name" value="vWA-like"/>
    <property type="match status" value="1"/>
</dbReference>
<dbReference type="Pfam" id="PF13519">
    <property type="entry name" value="VWA_2"/>
    <property type="match status" value="1"/>
</dbReference>
<sequence length="306" mass="33697">MRPLLSYMLLCFTAAPALAQTAEAPLPTLKLGTQLVTVSALARDGKGNPVMGLVKDDFTLTQDGHPQEIRYFSEGSSLPLTLALLVDTSGSQHAYIADEIKASQTFFHAMLRKPEDRATLVQFDNNVLQLQKMTSSVEDLEGALVHLNEPHDSALPNHGGGTMLWDGIWLAAQFELGKEPGRRAMVILTDGGDNGSRFSLGQAVAEAQISNVALYPIFYGDQFANDAVWHKDNLQAIARITGGRFFIVSPWQPLSAIYAQIASDMRLQYQLAYRPPESAPKTYHRIALRTKNHKLTVQAREGFYSP</sequence>
<dbReference type="CDD" id="cd00198">
    <property type="entry name" value="vWFA"/>
    <property type="match status" value="1"/>
</dbReference>
<dbReference type="Proteomes" id="UP000198356">
    <property type="component" value="Unassembled WGS sequence"/>
</dbReference>
<dbReference type="OrthoDB" id="115020at2"/>
<dbReference type="RefSeq" id="WP_089409859.1">
    <property type="nucleotide sequence ID" value="NZ_FZOU01000007.1"/>
</dbReference>
<evidence type="ECO:0000313" key="3">
    <source>
        <dbReference type="EMBL" id="SNT33379.1"/>
    </source>
</evidence>
<keyword evidence="1" id="KW-0732">Signal</keyword>
<accession>A0A239LUJ5</accession>
<evidence type="ECO:0000256" key="1">
    <source>
        <dbReference type="SAM" id="SignalP"/>
    </source>
</evidence>
<evidence type="ECO:0000313" key="4">
    <source>
        <dbReference type="Proteomes" id="UP000198356"/>
    </source>
</evidence>
<dbReference type="InterPro" id="IPR036465">
    <property type="entry name" value="vWFA_dom_sf"/>
</dbReference>
<name>A0A239LUJ5_9BACT</name>
<dbReference type="InterPro" id="IPR017802">
    <property type="entry name" value="VWFA-rel_acidobac-type"/>
</dbReference>
<feature type="signal peptide" evidence="1">
    <location>
        <begin position="1"/>
        <end position="19"/>
    </location>
</feature>
<feature type="domain" description="VWFA" evidence="2">
    <location>
        <begin position="81"/>
        <end position="261"/>
    </location>
</feature>
<dbReference type="Gene3D" id="3.40.50.410">
    <property type="entry name" value="von Willebrand factor, type A domain"/>
    <property type="match status" value="1"/>
</dbReference>
<evidence type="ECO:0000259" key="2">
    <source>
        <dbReference type="PROSITE" id="PS50234"/>
    </source>
</evidence>
<keyword evidence="4" id="KW-1185">Reference proteome</keyword>
<dbReference type="PROSITE" id="PS50234">
    <property type="entry name" value="VWFA"/>
    <property type="match status" value="1"/>
</dbReference>
<dbReference type="SMART" id="SM00327">
    <property type="entry name" value="VWA"/>
    <property type="match status" value="1"/>
</dbReference>
<protein>
    <submittedName>
        <fullName evidence="3">Ca-activated chloride channel family protein</fullName>
    </submittedName>
</protein>
<feature type="chain" id="PRO_5012489608" evidence="1">
    <location>
        <begin position="20"/>
        <end position="306"/>
    </location>
</feature>